<gene>
    <name evidence="5" type="ORF">CRM94_03560</name>
</gene>
<keyword evidence="2" id="KW-0238">DNA-binding</keyword>
<dbReference type="PROSITE" id="PS00041">
    <property type="entry name" value="HTH_ARAC_FAMILY_1"/>
    <property type="match status" value="1"/>
</dbReference>
<evidence type="ECO:0000256" key="3">
    <source>
        <dbReference type="ARBA" id="ARBA00023163"/>
    </source>
</evidence>
<dbReference type="PRINTS" id="PR00032">
    <property type="entry name" value="HTHARAC"/>
</dbReference>
<name>A0A2A7SCY5_BURGA</name>
<dbReference type="InterPro" id="IPR018062">
    <property type="entry name" value="HTH_AraC-typ_CS"/>
</dbReference>
<dbReference type="InterPro" id="IPR018060">
    <property type="entry name" value="HTH_AraC"/>
</dbReference>
<accession>A0A2A7SCY5</accession>
<feature type="domain" description="HTH araC/xylS-type" evidence="4">
    <location>
        <begin position="209"/>
        <end position="307"/>
    </location>
</feature>
<keyword evidence="3" id="KW-0804">Transcription</keyword>
<dbReference type="Pfam" id="PF12833">
    <property type="entry name" value="HTH_18"/>
    <property type="match status" value="1"/>
</dbReference>
<dbReference type="AlphaFoldDB" id="A0A2A7SCY5"/>
<dbReference type="PANTHER" id="PTHR46796:SF7">
    <property type="entry name" value="ARAC FAMILY TRANSCRIPTIONAL REGULATOR"/>
    <property type="match status" value="1"/>
</dbReference>
<comment type="caution">
    <text evidence="5">The sequence shown here is derived from an EMBL/GenBank/DDBJ whole genome shotgun (WGS) entry which is preliminary data.</text>
</comment>
<reference evidence="6" key="1">
    <citation type="submission" date="2017-09" db="EMBL/GenBank/DDBJ databases">
        <title>FDA dAtabase for Regulatory Grade micrObial Sequences (FDA-ARGOS): Supporting development and validation of Infectious Disease Dx tests.</title>
        <authorList>
            <person name="Minogue T."/>
            <person name="Wolcott M."/>
            <person name="Wasieloski L."/>
            <person name="Aguilar W."/>
            <person name="Moore D."/>
            <person name="Tallon L."/>
            <person name="Sadzewicz L."/>
            <person name="Ott S."/>
            <person name="Zhao X."/>
            <person name="Nagaraj S."/>
            <person name="Vavikolanu K."/>
            <person name="Aluvathingal J."/>
            <person name="Nadendla S."/>
            <person name="Sichtig H."/>
        </authorList>
    </citation>
    <scope>NUCLEOTIDE SEQUENCE [LARGE SCALE GENOMIC DNA]</scope>
    <source>
        <strain evidence="6">FDAARGOS_390</strain>
    </source>
</reference>
<evidence type="ECO:0000313" key="5">
    <source>
        <dbReference type="EMBL" id="PEH41313.1"/>
    </source>
</evidence>
<dbReference type="GO" id="GO:0003700">
    <property type="term" value="F:DNA-binding transcription factor activity"/>
    <property type="evidence" value="ECO:0007669"/>
    <property type="project" value="InterPro"/>
</dbReference>
<dbReference type="SMART" id="SM00342">
    <property type="entry name" value="HTH_ARAC"/>
    <property type="match status" value="1"/>
</dbReference>
<dbReference type="InterPro" id="IPR009057">
    <property type="entry name" value="Homeodomain-like_sf"/>
</dbReference>
<evidence type="ECO:0000256" key="1">
    <source>
        <dbReference type="ARBA" id="ARBA00023015"/>
    </source>
</evidence>
<dbReference type="Gene3D" id="1.10.10.60">
    <property type="entry name" value="Homeodomain-like"/>
    <property type="match status" value="2"/>
</dbReference>
<keyword evidence="1" id="KW-0805">Transcription regulation</keyword>
<dbReference type="Proteomes" id="UP000220629">
    <property type="component" value="Unassembled WGS sequence"/>
</dbReference>
<organism evidence="5 6">
    <name type="scientific">Burkholderia gladioli</name>
    <name type="common">Pseudomonas marginata</name>
    <name type="synonym">Phytomonas marginata</name>
    <dbReference type="NCBI Taxonomy" id="28095"/>
    <lineage>
        <taxon>Bacteria</taxon>
        <taxon>Pseudomonadati</taxon>
        <taxon>Pseudomonadota</taxon>
        <taxon>Betaproteobacteria</taxon>
        <taxon>Burkholderiales</taxon>
        <taxon>Burkholderiaceae</taxon>
        <taxon>Burkholderia</taxon>
    </lineage>
</organism>
<dbReference type="PROSITE" id="PS01124">
    <property type="entry name" value="HTH_ARAC_FAMILY_2"/>
    <property type="match status" value="1"/>
</dbReference>
<protein>
    <submittedName>
        <fullName evidence="5">AraC family transcriptional regulator</fullName>
    </submittedName>
</protein>
<dbReference type="EMBL" id="PDDY01000001">
    <property type="protein sequence ID" value="PEH41313.1"/>
    <property type="molecule type" value="Genomic_DNA"/>
</dbReference>
<dbReference type="SUPFAM" id="SSF46689">
    <property type="entry name" value="Homeodomain-like"/>
    <property type="match status" value="2"/>
</dbReference>
<evidence type="ECO:0000259" key="4">
    <source>
        <dbReference type="PROSITE" id="PS01124"/>
    </source>
</evidence>
<dbReference type="InterPro" id="IPR032783">
    <property type="entry name" value="AraC_lig"/>
</dbReference>
<dbReference type="InterPro" id="IPR050204">
    <property type="entry name" value="AraC_XylS_family_regulators"/>
</dbReference>
<dbReference type="PANTHER" id="PTHR46796">
    <property type="entry name" value="HTH-TYPE TRANSCRIPTIONAL ACTIVATOR RHAS-RELATED"/>
    <property type="match status" value="1"/>
</dbReference>
<evidence type="ECO:0000313" key="6">
    <source>
        <dbReference type="Proteomes" id="UP000220629"/>
    </source>
</evidence>
<dbReference type="InterPro" id="IPR020449">
    <property type="entry name" value="Tscrpt_reg_AraC-type_HTH"/>
</dbReference>
<sequence length="323" mass="34756">MRSGITEDLLSDMLRLVSANPVVAGGFSAGGRWAIRFPKPDKIKFFALVKGGCWLLIDGWAEPLRVESGDIFLLSGQHGFVLASEAAAPPVDALQLFPGSAATRSATIGDGLDCRQIGGHVRLDPVNGSLLLEVLPPLIHIDGRSEQAAVLQWLLARLVRELEAGALGSSLACTHLSQMMFIEILRAHLARDTELSPGWLRAIGDARLAPALRLMHGEPARAWRLEELAAAAAMSRTAFAVHFREVAGIPPLAWLTQWRMRLAKRALADEQASVAVLAERLGYASESAFSSAFKRVTGVAPSAYRREAGRQGEDLASESVELA</sequence>
<dbReference type="GO" id="GO:0043565">
    <property type="term" value="F:sequence-specific DNA binding"/>
    <property type="evidence" value="ECO:0007669"/>
    <property type="project" value="InterPro"/>
</dbReference>
<evidence type="ECO:0000256" key="2">
    <source>
        <dbReference type="ARBA" id="ARBA00023125"/>
    </source>
</evidence>
<proteinExistence type="predicted"/>
<dbReference type="RefSeq" id="WP_098151524.1">
    <property type="nucleotide sequence ID" value="NZ_CP065596.1"/>
</dbReference>
<dbReference type="Pfam" id="PF12852">
    <property type="entry name" value="Cupin_6"/>
    <property type="match status" value="1"/>
</dbReference>